<gene>
    <name evidence="1" type="ORF">NS506_03287</name>
    <name evidence="2" type="ORF">NSK11_contig00115-0019</name>
</gene>
<proteinExistence type="predicted"/>
<sequence length="176" mass="19313">MEQSGPVELTRISDRLLATSVIGLGRLAAVSHNGSIPVTGTLVLETNRGFITLSYTQQGLSVRGPEQRSEIRWTTEPDLTMDHQAAAEEWLELIAIEDRPHTTTLPLAVDTVTGWFGLGPWVDTFAILLTGGDRTLVLTTTDEFDLTTSTPEHARQRAKLAAANMNLRFTEQVQSL</sequence>
<reference evidence="3" key="1">
    <citation type="submission" date="2015-07" db="EMBL/GenBank/DDBJ databases">
        <title>Nocardia seriolae U-1 whole genome shotgun sequence.</title>
        <authorList>
            <person name="Imajoh M."/>
            <person name="Fukumoto Y."/>
            <person name="Sukeda M."/>
            <person name="Yamane J."/>
            <person name="Yamasaki K."/>
            <person name="Shimizu M."/>
            <person name="Ohnishi K."/>
            <person name="Oshima S."/>
        </authorList>
    </citation>
    <scope>NUCLEOTIDE SEQUENCE [LARGE SCALE GENOMIC DNA]</scope>
    <source>
        <strain evidence="3">U-1</strain>
    </source>
</reference>
<reference evidence="1 4" key="3">
    <citation type="submission" date="2016-10" db="EMBL/GenBank/DDBJ databases">
        <title>Genome sequence of Nocardia seriolae strain EM150506, isolated from Anguila japonica.</title>
        <authorList>
            <person name="Han H.-J."/>
        </authorList>
    </citation>
    <scope>NUCLEOTIDE SEQUENCE [LARGE SCALE GENOMIC DNA]</scope>
    <source>
        <strain evidence="1 4">EM150506</strain>
    </source>
</reference>
<evidence type="ECO:0000313" key="1">
    <source>
        <dbReference type="EMBL" id="APA97340.1"/>
    </source>
</evidence>
<dbReference type="Proteomes" id="UP000180166">
    <property type="component" value="Chromosome"/>
</dbReference>
<dbReference type="AlphaFoldDB" id="A0ABC9Z1E0"/>
<accession>A0ABC9Z1E0</accession>
<organism evidence="2 3">
    <name type="scientific">Nocardia seriolae</name>
    <dbReference type="NCBI Taxonomy" id="37332"/>
    <lineage>
        <taxon>Bacteria</taxon>
        <taxon>Bacillati</taxon>
        <taxon>Actinomycetota</taxon>
        <taxon>Actinomycetes</taxon>
        <taxon>Mycobacteriales</taxon>
        <taxon>Nocardiaceae</taxon>
        <taxon>Nocardia</taxon>
    </lineage>
</organism>
<protein>
    <submittedName>
        <fullName evidence="2">Uncharacterized protein</fullName>
    </submittedName>
</protein>
<keyword evidence="3" id="KW-1185">Reference proteome</keyword>
<name>A0ABC9Z1E0_9NOCA</name>
<reference evidence="2 3" key="2">
    <citation type="journal article" date="2016" name="Genome Announc.">
        <title>Draft Genome Sequence of Erythromycin- and Oxytetracycline-Sensitive Nocardia seriolae Strain U-1 (NBRC 110359).</title>
        <authorList>
            <person name="Imajoh M."/>
            <person name="Sukeda M."/>
            <person name="Shimizu M."/>
            <person name="Yamane J."/>
            <person name="Ohnishi K."/>
            <person name="Oshima S."/>
        </authorList>
    </citation>
    <scope>NUCLEOTIDE SEQUENCE [LARGE SCALE GENOMIC DNA]</scope>
    <source>
        <strain evidence="2 3">U-1</strain>
    </source>
</reference>
<evidence type="ECO:0000313" key="3">
    <source>
        <dbReference type="Proteomes" id="UP000037179"/>
    </source>
</evidence>
<dbReference type="Proteomes" id="UP000037179">
    <property type="component" value="Unassembled WGS sequence"/>
</dbReference>
<evidence type="ECO:0000313" key="2">
    <source>
        <dbReference type="EMBL" id="GAP31464.1"/>
    </source>
</evidence>
<dbReference type="EMBL" id="CP017839">
    <property type="protein sequence ID" value="APA97340.1"/>
    <property type="molecule type" value="Genomic_DNA"/>
</dbReference>
<dbReference type="KEGG" id="nsr:NS506_03287"/>
<evidence type="ECO:0000313" key="4">
    <source>
        <dbReference type="Proteomes" id="UP000180166"/>
    </source>
</evidence>
<dbReference type="EMBL" id="BBYQ01000115">
    <property type="protein sequence ID" value="GAP31464.1"/>
    <property type="molecule type" value="Genomic_DNA"/>
</dbReference>